<dbReference type="Gene3D" id="2.160.20.10">
    <property type="entry name" value="Single-stranded right-handed beta-helix, Pectin lyase-like"/>
    <property type="match status" value="1"/>
</dbReference>
<dbReference type="Pfam" id="PF09479">
    <property type="entry name" value="Flg_new"/>
    <property type="match status" value="1"/>
</dbReference>
<dbReference type="Pfam" id="PF13229">
    <property type="entry name" value="Beta_helix"/>
    <property type="match status" value="1"/>
</dbReference>
<dbReference type="Gene3D" id="2.60.40.4270">
    <property type="entry name" value="Listeria-Bacteroides repeat domain"/>
    <property type="match status" value="1"/>
</dbReference>
<dbReference type="PANTHER" id="PTHR11319:SF35">
    <property type="entry name" value="OUTER MEMBRANE PROTEIN PMPC-RELATED"/>
    <property type="match status" value="1"/>
</dbReference>
<dbReference type="SUPFAM" id="SSF51126">
    <property type="entry name" value="Pectin lyase-like"/>
    <property type="match status" value="3"/>
</dbReference>
<evidence type="ECO:0000256" key="7">
    <source>
        <dbReference type="ARBA" id="ARBA00023237"/>
    </source>
</evidence>
<reference evidence="11 12" key="1">
    <citation type="submission" date="2021-08" db="EMBL/GenBank/DDBJ databases">
        <title>FDA dAtabase for Regulatory Grade micrObial Sequences (FDA-ARGOS): Supporting development and validation of Infectious Disease Dx tests.</title>
        <authorList>
            <person name="Sproer C."/>
            <person name="Gronow S."/>
            <person name="Severitt S."/>
            <person name="Schroder I."/>
            <person name="Tallon L."/>
            <person name="Sadzewicz L."/>
            <person name="Zhao X."/>
            <person name="Boylan J."/>
            <person name="Ott S."/>
            <person name="Bowen H."/>
            <person name="Vavikolanu K."/>
            <person name="Hazen T."/>
            <person name="Aluvathingal J."/>
            <person name="Nadendla S."/>
            <person name="Lowell S."/>
            <person name="Myers T."/>
            <person name="Yan Y."/>
            <person name="Sichtig H."/>
        </authorList>
    </citation>
    <scope>NUCLEOTIDE SEQUENCE [LARGE SCALE GENOMIC DNA]</scope>
    <source>
        <strain evidence="11 12">FDAARGOS_1460</strain>
    </source>
</reference>
<comment type="caution">
    <text evidence="11">The sequence shown here is derived from an EMBL/GenBank/DDBJ whole genome shotgun (WGS) entry which is preliminary data.</text>
</comment>
<evidence type="ECO:0000256" key="4">
    <source>
        <dbReference type="ARBA" id="ARBA00022525"/>
    </source>
</evidence>
<dbReference type="SMART" id="SM00710">
    <property type="entry name" value="PbH1"/>
    <property type="match status" value="11"/>
</dbReference>
<dbReference type="InterPro" id="IPR011050">
    <property type="entry name" value="Pectin_lyase_fold/virulence"/>
</dbReference>
<protein>
    <submittedName>
        <fullName evidence="11">Right-handed parallel beta-helix repeat-containing protein</fullName>
    </submittedName>
</protein>
<keyword evidence="12" id="KW-1185">Reference proteome</keyword>
<feature type="compositionally biased region" description="Acidic residues" evidence="8">
    <location>
        <begin position="32"/>
        <end position="42"/>
    </location>
</feature>
<dbReference type="InterPro" id="IPR013378">
    <property type="entry name" value="InlB-like_B-rpt"/>
</dbReference>
<proteinExistence type="predicted"/>
<evidence type="ECO:0000256" key="8">
    <source>
        <dbReference type="SAM" id="MobiDB-lite"/>
    </source>
</evidence>
<evidence type="ECO:0000259" key="9">
    <source>
        <dbReference type="Pfam" id="PF07523"/>
    </source>
</evidence>
<keyword evidence="7" id="KW-0998">Cell outer membrane</keyword>
<dbReference type="Gene3D" id="2.60.40.10">
    <property type="entry name" value="Immunoglobulins"/>
    <property type="match status" value="2"/>
</dbReference>
<evidence type="ECO:0000256" key="5">
    <source>
        <dbReference type="ARBA" id="ARBA00022729"/>
    </source>
</evidence>
<dbReference type="Pfam" id="PF07523">
    <property type="entry name" value="Big_3"/>
    <property type="match status" value="1"/>
</dbReference>
<dbReference type="InterPro" id="IPR012334">
    <property type="entry name" value="Pectin_lyas_fold"/>
</dbReference>
<keyword evidence="6" id="KW-0472">Membrane</keyword>
<feature type="domain" description="Ig-like" evidence="9">
    <location>
        <begin position="812"/>
        <end position="883"/>
    </location>
</feature>
<dbReference type="InterPro" id="IPR039448">
    <property type="entry name" value="Beta_helix"/>
</dbReference>
<dbReference type="EMBL" id="JAIPME010000001">
    <property type="protein sequence ID" value="MBZ2385739.1"/>
    <property type="molecule type" value="Genomic_DNA"/>
</dbReference>
<evidence type="ECO:0000256" key="3">
    <source>
        <dbReference type="ARBA" id="ARBA00004613"/>
    </source>
</evidence>
<accession>A0ABS7SW24</accession>
<evidence type="ECO:0000256" key="6">
    <source>
        <dbReference type="ARBA" id="ARBA00023136"/>
    </source>
</evidence>
<keyword evidence="4" id="KW-0964">Secreted</keyword>
<dbReference type="PANTHER" id="PTHR11319">
    <property type="entry name" value="G PROTEIN-COUPLED RECEPTOR-RELATED"/>
    <property type="match status" value="1"/>
</dbReference>
<feature type="region of interest" description="Disordered" evidence="8">
    <location>
        <begin position="32"/>
        <end position="95"/>
    </location>
</feature>
<organism evidence="11 12">
    <name type="scientific">Anaerococcus murdochii</name>
    <dbReference type="NCBI Taxonomy" id="411577"/>
    <lineage>
        <taxon>Bacteria</taxon>
        <taxon>Bacillati</taxon>
        <taxon>Bacillota</taxon>
        <taxon>Tissierellia</taxon>
        <taxon>Tissierellales</taxon>
        <taxon>Peptoniphilaceae</taxon>
        <taxon>Anaerococcus</taxon>
    </lineage>
</organism>
<dbReference type="InterPro" id="IPR022038">
    <property type="entry name" value="Ig-like_bact"/>
</dbReference>
<evidence type="ECO:0000256" key="2">
    <source>
        <dbReference type="ARBA" id="ARBA00004442"/>
    </source>
</evidence>
<evidence type="ECO:0000313" key="12">
    <source>
        <dbReference type="Proteomes" id="UP000734271"/>
    </source>
</evidence>
<dbReference type="InterPro" id="IPR006626">
    <property type="entry name" value="PbH1"/>
</dbReference>
<dbReference type="InterPro" id="IPR003368">
    <property type="entry name" value="POMP_repeat"/>
</dbReference>
<evidence type="ECO:0000256" key="1">
    <source>
        <dbReference type="ARBA" id="ARBA00004196"/>
    </source>
</evidence>
<dbReference type="InterPro" id="IPR042229">
    <property type="entry name" value="Listeria/Bacterioides_rpt_sf"/>
</dbReference>
<dbReference type="Pfam" id="PF02415">
    <property type="entry name" value="Chlam_PMP"/>
    <property type="match status" value="1"/>
</dbReference>
<feature type="region of interest" description="Disordered" evidence="8">
    <location>
        <begin position="883"/>
        <end position="940"/>
    </location>
</feature>
<dbReference type="InterPro" id="IPR013783">
    <property type="entry name" value="Ig-like_fold"/>
</dbReference>
<gene>
    <name evidence="11" type="ORF">K8P03_00155</name>
</gene>
<evidence type="ECO:0000259" key="10">
    <source>
        <dbReference type="Pfam" id="PF13229"/>
    </source>
</evidence>
<name>A0ABS7SW24_9FIRM</name>
<sequence length="1059" mass="115020">MKYLRKFSASLVILAIFSIIILNESPKAFAEGESEFGTDEVQENQSSDTSQQGSIPESEAESSQDSGGTIDVEQTENKEPTENQQSNVEQEDNSEVLDLGEEREAESVGNPAEEAVKNYTLTKTVSGIEEKIGDYDTFFEVVTAMDINDNTSLYTVYVNRDVTISADEGFHGRSNNQIRLTSGKGGPYKLTRQGEKNYINVQTDASLTIDNITLDGNNDGECLFISNNGVVTIGKGATIQNFIDTSTYDGPAIYMTGGTLNILEGATIKDNNSNQQGGAIQAYNGTTVNISGGIFKNNTTSKDGGVLAAYGKLNITGGVFDSNSSGKIAGAIIIGSNATGKIEGATFRNNKASTAGAVYSSSPLTIRNSTFEKNEANWGGAIFTSKKLELENCNFSENISQKAGGSVYLSGADIKNTEFIGNKSGSQGGGIYLKSGEAKIENSTFSGNFSRSGGGGIFVNQDNSHPVSITNSTFTENTSYGFGGGIYLGLNSILDVKNSEFSKNAAAYGAGISTAGEVRNSKTARLSVDNTSFSENESLMGAGIYTSFPTTVNTCTFTKNIAQVHPQDEQSNPHLSGVGGAMEIADSKTEIKNSRFESNSAFGSGGAIGINGVNRDENNNIKGIKPNIKLEISENSKFIGNTCEVGQGGAIYTNPYEYKDPIDDENAYKNLTIDKTTIFNDNIAKAGLYDPPSNYEKFTNLQFHPDSDVKHKSLEVSSLLNNYDINYKNGKYLIIYDANGGQFADGTSVKQKRYSKDKQIKIMPAPTKEGYKFLYWKGSEYQPGDTYTVTENHTFTAQWEEDKPKNTNPELKVKDIEIKVGDDLDLKDLIVKASDKEDGDDLKDKVEIDGASFDNNKAGVYYVKYTLTDSKGSKVTKTAKITVKEKSKPGKPDGKPIIPDYKPEIPDDKKELDPKPKEEETPIEKEEEKPIEKEPENTPPVLEVKNGAIKVGEKFDPRTLITKAYDKEDGPNLVDLVIIDQGNFDNEVAGRYEIKFTLIDMAGSKVTKLAYVDVLAKAKKEKLRNSRENPKTGIEVGFGLYSTILLLSSSVYTGIRKKY</sequence>
<feature type="compositionally biased region" description="Polar residues" evidence="8">
    <location>
        <begin position="43"/>
        <end position="67"/>
    </location>
</feature>
<feature type="compositionally biased region" description="Basic and acidic residues" evidence="8">
    <location>
        <begin position="901"/>
        <end position="936"/>
    </location>
</feature>
<dbReference type="RefSeq" id="WP_223417472.1">
    <property type="nucleotide sequence ID" value="NZ_JAIPME010000001.1"/>
</dbReference>
<evidence type="ECO:0000313" key="11">
    <source>
        <dbReference type="EMBL" id="MBZ2385739.1"/>
    </source>
</evidence>
<feature type="compositionally biased region" description="Basic and acidic residues" evidence="8">
    <location>
        <begin position="883"/>
        <end position="894"/>
    </location>
</feature>
<feature type="domain" description="Right handed beta helix" evidence="10">
    <location>
        <begin position="412"/>
        <end position="566"/>
    </location>
</feature>
<dbReference type="Proteomes" id="UP000734271">
    <property type="component" value="Unassembled WGS sequence"/>
</dbReference>
<comment type="subcellular location">
    <subcellularLocation>
        <location evidence="1">Cell envelope</location>
    </subcellularLocation>
    <subcellularLocation>
        <location evidence="2">Cell outer membrane</location>
    </subcellularLocation>
    <subcellularLocation>
        <location evidence="3">Secreted</location>
    </subcellularLocation>
</comment>
<keyword evidence="5" id="KW-0732">Signal</keyword>